<dbReference type="KEGG" id="vie:OL234_08725"/>
<gene>
    <name evidence="1" type="ORF">OL234_08725</name>
</gene>
<dbReference type="InterPro" id="IPR008792">
    <property type="entry name" value="PQQD"/>
</dbReference>
<proteinExistence type="predicted"/>
<reference evidence="1" key="1">
    <citation type="submission" date="2022-10" db="EMBL/GenBank/DDBJ databases">
        <title>Vagococcus sp. isolated from poultry meat.</title>
        <authorList>
            <person name="Johansson P."/>
            <person name="Bjorkroth J."/>
        </authorList>
    </citation>
    <scope>NUCLEOTIDE SEQUENCE</scope>
    <source>
        <strain evidence="1">STAA11</strain>
    </source>
</reference>
<dbReference type="Pfam" id="PF05402">
    <property type="entry name" value="PqqD"/>
    <property type="match status" value="1"/>
</dbReference>
<dbReference type="Gene3D" id="1.10.10.1150">
    <property type="entry name" value="Coenzyme PQQ synthesis protein D (PqqD)"/>
    <property type="match status" value="1"/>
</dbReference>
<name>A0AAF0CUB1_9ENTE</name>
<dbReference type="RefSeq" id="WP_275468842.1">
    <property type="nucleotide sequence ID" value="NZ_CP110232.1"/>
</dbReference>
<evidence type="ECO:0000313" key="1">
    <source>
        <dbReference type="EMBL" id="WEG73040.1"/>
    </source>
</evidence>
<accession>A0AAF0CUB1</accession>
<dbReference type="EMBL" id="CP110232">
    <property type="protein sequence ID" value="WEG73040.1"/>
    <property type="molecule type" value="Genomic_DNA"/>
</dbReference>
<dbReference type="Proteomes" id="UP001179647">
    <property type="component" value="Chromosome"/>
</dbReference>
<protein>
    <submittedName>
        <fullName evidence="1">PqqD family protein</fullName>
    </submittedName>
</protein>
<evidence type="ECO:0000313" key="2">
    <source>
        <dbReference type="Proteomes" id="UP001179647"/>
    </source>
</evidence>
<dbReference type="AlphaFoldDB" id="A0AAF0CUB1"/>
<keyword evidence="2" id="KW-1185">Reference proteome</keyword>
<dbReference type="InterPro" id="IPR041881">
    <property type="entry name" value="PqqD_sf"/>
</dbReference>
<organism evidence="1 2">
    <name type="scientific">Vagococcus intermedius</name>
    <dbReference type="NCBI Taxonomy" id="2991418"/>
    <lineage>
        <taxon>Bacteria</taxon>
        <taxon>Bacillati</taxon>
        <taxon>Bacillota</taxon>
        <taxon>Bacilli</taxon>
        <taxon>Lactobacillales</taxon>
        <taxon>Enterococcaceae</taxon>
        <taxon>Vagococcus</taxon>
    </lineage>
</organism>
<sequence length="124" mass="14877">MTEELEDFLTIVYQINPEIEHRLDDQGMFVIVKPQNHWIQRFFRKLYVKIPMETMVTMDAYGSFVMKQIDGKTSIEEIGKRLESEYEEAGVHLYERLQLYINHLEVREGWIQPIARLQDKVEDN</sequence>